<accession>F5L4I8</accession>
<proteinExistence type="predicted"/>
<evidence type="ECO:0000313" key="2">
    <source>
        <dbReference type="EMBL" id="QZT33987.1"/>
    </source>
</evidence>
<reference evidence="1 3" key="1">
    <citation type="journal article" date="2011" name="J. Bacteriol.">
        <title>Draft genome sequence of the thermoalkaliphilic Caldalkalibacillus thermarum strain TA2.A1.</title>
        <authorList>
            <person name="Kalamorz F."/>
            <person name="Keis S."/>
            <person name="McMillan D.G."/>
            <person name="Olsson K."/>
            <person name="Stanton J.A."/>
            <person name="Stockwell P."/>
            <person name="Black M.A."/>
            <person name="Klingeman D.M."/>
            <person name="Land M.L."/>
            <person name="Han C.S."/>
            <person name="Martin S.L."/>
            <person name="Becher S.A."/>
            <person name="Peddie C.J."/>
            <person name="Morgan H.W."/>
            <person name="Matthies D."/>
            <person name="Preiss L."/>
            <person name="Meier T."/>
            <person name="Brown S.D."/>
            <person name="Cook G.M."/>
        </authorList>
    </citation>
    <scope>NUCLEOTIDE SEQUENCE [LARGE SCALE GENOMIC DNA]</scope>
    <source>
        <strain evidence="1 3">TA2.A1</strain>
    </source>
</reference>
<dbReference type="OrthoDB" id="2884256at2"/>
<dbReference type="RefSeq" id="WP_007503156.1">
    <property type="nucleotide sequence ID" value="NZ_AFCE01000085.1"/>
</dbReference>
<organism evidence="1 3">
    <name type="scientific">Caldalkalibacillus thermarum (strain TA2.A1)</name>
    <dbReference type="NCBI Taxonomy" id="986075"/>
    <lineage>
        <taxon>Bacteria</taxon>
        <taxon>Bacillati</taxon>
        <taxon>Bacillota</taxon>
        <taxon>Bacilli</taxon>
        <taxon>Bacillales</taxon>
        <taxon>Bacillaceae</taxon>
        <taxon>Caldalkalibacillus</taxon>
    </lineage>
</organism>
<gene>
    <name evidence="1" type="ORF">CathTA2_0701</name>
    <name evidence="2" type="ORF">HUR95_00665</name>
</gene>
<dbReference type="EMBL" id="AFCE01000085">
    <property type="protein sequence ID" value="EGL83734.1"/>
    <property type="molecule type" value="Genomic_DNA"/>
</dbReference>
<protein>
    <submittedName>
        <fullName evidence="2">Minor capsid protein</fullName>
    </submittedName>
</protein>
<dbReference type="Proteomes" id="UP000825179">
    <property type="component" value="Chromosome"/>
</dbReference>
<evidence type="ECO:0000313" key="1">
    <source>
        <dbReference type="EMBL" id="EGL83734.1"/>
    </source>
</evidence>
<evidence type="ECO:0000313" key="4">
    <source>
        <dbReference type="Proteomes" id="UP000825179"/>
    </source>
</evidence>
<dbReference type="eggNOG" id="ENOG5033BP3">
    <property type="taxonomic scope" value="Bacteria"/>
</dbReference>
<dbReference type="KEGG" id="cthu:HUR95_00665"/>
<dbReference type="InterPro" id="IPR024411">
    <property type="entry name" value="Tail_terminator_phage"/>
</dbReference>
<dbReference type="EMBL" id="CP082237">
    <property type="protein sequence ID" value="QZT33987.1"/>
    <property type="molecule type" value="Genomic_DNA"/>
</dbReference>
<evidence type="ECO:0000313" key="3">
    <source>
        <dbReference type="Proteomes" id="UP000010716"/>
    </source>
</evidence>
<dbReference type="Pfam" id="PF12691">
    <property type="entry name" value="Phage_tail_terminator_6"/>
    <property type="match status" value="1"/>
</dbReference>
<sequence length="132" mass="14635">MDFLDRMMDYIEANVSLYKPMRVGILGDGDSIAIRPTPGTPPDGYLAGGRLRNYPFQILTQHSNAGVAYQTLETITKAIDGLENRAIVSSDGSFVFVKCEVYTTPNFVEVTSQGHHVYTAIYQAELLIEKEV</sequence>
<reference evidence="2 4" key="2">
    <citation type="journal article" date="2020" name="Extremophiles">
        <title>Genomic analysis of Caldalkalibacillus thermarum TA2.A1 reveals aerobic alkaliphilic metabolism and evolutionary hallmarks linking alkaliphilic bacteria and plant life.</title>
        <authorList>
            <person name="de Jong S.I."/>
            <person name="van den Broek M.A."/>
            <person name="Merkel A.Y."/>
            <person name="de la Torre Cortes P."/>
            <person name="Kalamorz F."/>
            <person name="Cook G.M."/>
            <person name="van Loosdrecht M.C.M."/>
            <person name="McMillan D.G.G."/>
        </authorList>
    </citation>
    <scope>NUCLEOTIDE SEQUENCE [LARGE SCALE GENOMIC DNA]</scope>
    <source>
        <strain evidence="2 4">TA2.A1</strain>
    </source>
</reference>
<dbReference type="Proteomes" id="UP000010716">
    <property type="component" value="Unassembled WGS sequence"/>
</dbReference>
<keyword evidence="4" id="KW-1185">Reference proteome</keyword>
<reference evidence="2" key="3">
    <citation type="submission" date="2021-08" db="EMBL/GenBank/DDBJ databases">
        <authorList>
            <person name="de Jong S."/>
            <person name="van den Broek M."/>
            <person name="Merkel A."/>
            <person name="de la Torre Cortes P."/>
            <person name="Kalamorz F."/>
            <person name="Cook G."/>
            <person name="van Loosdrecht M."/>
            <person name="McMillan D."/>
        </authorList>
    </citation>
    <scope>NUCLEOTIDE SEQUENCE</scope>
    <source>
        <strain evidence="2">TA2.A1</strain>
    </source>
</reference>
<name>F5L4I8_CALTT</name>
<dbReference type="AlphaFoldDB" id="F5L4I8"/>